<dbReference type="Gene3D" id="1.10.357.50">
    <property type="match status" value="1"/>
</dbReference>
<feature type="compositionally biased region" description="Basic and acidic residues" evidence="2">
    <location>
        <begin position="89"/>
        <end position="155"/>
    </location>
</feature>
<dbReference type="InterPro" id="IPR010439">
    <property type="entry name" value="MUN_dom"/>
</dbReference>
<evidence type="ECO:0000313" key="6">
    <source>
        <dbReference type="EMBL" id="ORY48838.1"/>
    </source>
</evidence>
<dbReference type="PROSITE" id="PS50011">
    <property type="entry name" value="PROTEIN_KINASE_DOM"/>
    <property type="match status" value="1"/>
</dbReference>
<feature type="compositionally biased region" description="Low complexity" evidence="2">
    <location>
        <begin position="1431"/>
        <end position="1453"/>
    </location>
</feature>
<keyword evidence="7" id="KW-1185">Reference proteome</keyword>
<dbReference type="GO" id="GO:0004672">
    <property type="term" value="F:protein kinase activity"/>
    <property type="evidence" value="ECO:0007669"/>
    <property type="project" value="InterPro"/>
</dbReference>
<dbReference type="SMART" id="SM00239">
    <property type="entry name" value="C2"/>
    <property type="match status" value="1"/>
</dbReference>
<dbReference type="Gene3D" id="1.10.510.10">
    <property type="entry name" value="Transferase(Phosphotransferase) domain 1"/>
    <property type="match status" value="1"/>
</dbReference>
<feature type="domain" description="MHD1" evidence="5">
    <location>
        <begin position="843"/>
        <end position="969"/>
    </location>
</feature>
<feature type="compositionally biased region" description="Basic and acidic residues" evidence="2">
    <location>
        <begin position="287"/>
        <end position="304"/>
    </location>
</feature>
<dbReference type="InterPro" id="IPR017441">
    <property type="entry name" value="Protein_kinase_ATP_BS"/>
</dbReference>
<comment type="caution">
    <text evidence="6">The sequence shown here is derived from an EMBL/GenBank/DDBJ whole genome shotgun (WGS) entry which is preliminary data.</text>
</comment>
<dbReference type="InterPro" id="IPR035892">
    <property type="entry name" value="C2_domain_sf"/>
</dbReference>
<dbReference type="PROSITE" id="PS50004">
    <property type="entry name" value="C2"/>
    <property type="match status" value="1"/>
</dbReference>
<feature type="domain" description="Protein kinase" evidence="4">
    <location>
        <begin position="1479"/>
        <end position="1749"/>
    </location>
</feature>
<evidence type="ECO:0000256" key="2">
    <source>
        <dbReference type="SAM" id="MobiDB-lite"/>
    </source>
</evidence>
<feature type="binding site" evidence="1">
    <location>
        <position position="1508"/>
    </location>
    <ligand>
        <name>ATP</name>
        <dbReference type="ChEBI" id="CHEBI:30616"/>
    </ligand>
</feature>
<evidence type="ECO:0000256" key="1">
    <source>
        <dbReference type="PROSITE-ProRule" id="PRU10141"/>
    </source>
</evidence>
<feature type="compositionally biased region" description="Polar residues" evidence="2">
    <location>
        <begin position="172"/>
        <end position="183"/>
    </location>
</feature>
<dbReference type="OrthoDB" id="2015333at2759"/>
<dbReference type="CDD" id="cd00030">
    <property type="entry name" value="C2"/>
    <property type="match status" value="1"/>
</dbReference>
<dbReference type="GO" id="GO:0005524">
    <property type="term" value="F:ATP binding"/>
    <property type="evidence" value="ECO:0007669"/>
    <property type="project" value="UniProtKB-UniRule"/>
</dbReference>
<accession>A0A1Y2CP79</accession>
<feature type="compositionally biased region" description="Acidic residues" evidence="2">
    <location>
        <begin position="254"/>
        <end position="264"/>
    </location>
</feature>
<dbReference type="Gene3D" id="2.60.40.150">
    <property type="entry name" value="C2 domain"/>
    <property type="match status" value="1"/>
</dbReference>
<protein>
    <recommendedName>
        <fullName evidence="8">Protein kinase domain-containing protein</fullName>
    </recommendedName>
</protein>
<keyword evidence="1" id="KW-0067">ATP-binding</keyword>
<feature type="compositionally biased region" description="Polar residues" evidence="2">
    <location>
        <begin position="1419"/>
        <end position="1430"/>
    </location>
</feature>
<feature type="domain" description="C2" evidence="3">
    <location>
        <begin position="402"/>
        <end position="531"/>
    </location>
</feature>
<dbReference type="Proteomes" id="UP000193642">
    <property type="component" value="Unassembled WGS sequence"/>
</dbReference>
<evidence type="ECO:0008006" key="8">
    <source>
        <dbReference type="Google" id="ProtNLM"/>
    </source>
</evidence>
<sequence length="2071" mass="232520">MSSRPHRERHRSGSLPTEEPTRRPPPRILSRNADGFFDYTQGQGQGQGGDTSSMPLPPSASNTNQLVRDENGFFVPVSGQAGSGSPGGTRDRDKSRRRERDRDQERDRDRDRDRDRSTSRRDRDKDRDKETDKDESLDRKPKRDKSIGRRDKDTDSPTPSTERPRRPLHPLNQPSQLVQSEQSPVERPRRKDVPDIEQPPPTRTRSKRDKPKDDPPIEEPQSVTSPILRKKSTKRSQKEELPAAAPLPPADQFEVVEDDNDEDVAAQIAKAKANRKRKSQFVKAKKKKDDETLQREKEEKEEKEKRRKEKERKDLERKDLERRLVEIQRIRSEGEYIDVDESIIVPDYIDALIRTLLNDATPTPVPDDFLSLDGFDSYQRKIKAPLQEVISDFLSERYIDGPIREHQKRTNKKRNDPEVILFLKVMEATDIYIKGNGKPREVYCRIEFGEQPDDGASGSRNTETFVTEIIESMENPFLWNQHLNIEAQSIMDLIIVSVWDQRKDEFLGQVILSIEDIVERNARDGYVSKWFALQPREGRKGAKDKYVGGEILLEFNIDHSKTEAAKKNNQRDEYLLGELINAKINFTALYKVLLTSCLSLDMRTIDITEGTIDLLSNESKTLLRVFGSKWAVGESAQFIHFVDLLFQKYKSYEIPVNALFVAYESIYNRIKASPNWLTKYERPPLADLSENMHDYYRQQVIKYKEFFPKNRPNGALENTILMWRMVYKSEIYRENHPELPVSFKDHIKSIVTTSFESRYEKLYELTSAIDEGDFEAVVEGLVKLTDMLTDEIEMDHKYYKAAFRKDIDIVKLSMEIYTTAFLKTIGEQQEFFVSAEGVASASQGIFELLKRMRRMDARLERIMPGTSVINAEKIFSPFVLKWLDFIGTTTMEWVANAMRADTFEPIGDFDDTGGDPPHSSSVMDVFTAINHELSFIMDLKWSNQAQNAGFYQKFAKTIFTAIEQYCDVIGTGELKPAEGAGGKKWVDMITQLRANKKTAPTDIQSESCVKLCNIEFALSKLEELAKIMNVAALTQATKDYRATIAPVLKEKAKKSKGANSPAAAEPDSEAVSGAFKIQVMYAENIKPVTSAGLANSYVTIRVPEGTVVPPPDSLDVTGVDAGSPATAPPAAVTAAAAPSGPTVAPILNGANCEMAHLNVYSKNLITNDPLCGQATLDLGEKSRLKKKLADHHTHDVFLELEPQGRVLLRLTLDGEREDVEFWFRRAREKLGRTRNDFVRVLSSRVSPYVKEVLLKALKEQEPVPVEKGYFAAMVTKTQYSNNTAAGHPIDKSVTEGNAHDILAPLTDYLNKNLDTLFSGLSPKMATEVVKKPDLKKLKLDYEASLLAGREKEYLLRLIRLRVEKQEDLTAAERDEGRKWVDVQLVNRKEKSKIGIAKQSIPKKDLSKQTPSLGPMLTARSGSANPNTTPNQHLLQSNQHQQAQAQHHQQHVQLQLQQLSSMAPQQQPPSLYNLVIKSRWRLLSTLGKGAFGEVYLAHDMLTGEQVAVKIESPACKKQVLKLEISVMRKLQDCPYVAQHIGAGRFTWPYAPNINPNNSPSITVDMLPPEHPVYSYMVMELLGPNLSELRRKSPSGRFSVATTAILGRQMLREFKRCMKSGYYIVISNQGTFAYFGLSRRYIGSNGRVREARSKVGFRGTARYASINAHLGQELSRVDDLWSLFYLLVEFLVGTLPWKGKEKDTIGDLKVAHTNPSLVAELPACMYTFMELLLATQYETTPRYDVIDNCLFTMGQTVTSENVWDENGNGIALFDWEIDGFGEIDVAVLRDEGHKVTKAGVMDEIEAGRKRIGEMLDNQDVFQMSESELAEDGGEFHVPNSGRRGGIPGGQEEEDGMAHFEGITSHQHATAGDPITSSTAASLSLQNATIGYPISPHRRFSDQSQTSLFGGSNYGSPPVNGLPRWERQNSITSIGNNSNGTIQNAQSMGALGMVDGNGNTNGLLARRFSGSVSGLTLGFEKIGFPVGGNLLNGGGGPSDETLRYLSQDGDADKMTPPPLPHRASPDGMSPSNNIPLNLPTPPSQPVPIKKTDVRMRNYKFPPTMTSNNAQGKLR</sequence>
<feature type="compositionally biased region" description="Basic and acidic residues" evidence="2">
    <location>
        <begin position="184"/>
        <end position="194"/>
    </location>
</feature>
<keyword evidence="1" id="KW-0547">Nucleotide-binding</keyword>
<evidence type="ECO:0000313" key="7">
    <source>
        <dbReference type="Proteomes" id="UP000193642"/>
    </source>
</evidence>
<dbReference type="PANTHER" id="PTHR47263">
    <property type="entry name" value="ADENYLATE CYCLASE ACTIVATION PROTEIN GIT1"/>
    <property type="match status" value="1"/>
</dbReference>
<gene>
    <name evidence="6" type="ORF">BCR33DRAFT_847565</name>
</gene>
<name>A0A1Y2CP79_9FUNG</name>
<dbReference type="SUPFAM" id="SSF56112">
    <property type="entry name" value="Protein kinase-like (PK-like)"/>
    <property type="match status" value="1"/>
</dbReference>
<dbReference type="SMART" id="SM00220">
    <property type="entry name" value="S_TKc"/>
    <property type="match status" value="1"/>
</dbReference>
<dbReference type="InterPro" id="IPR000719">
    <property type="entry name" value="Prot_kinase_dom"/>
</dbReference>
<dbReference type="InterPro" id="IPR052811">
    <property type="entry name" value="Glucose_resp_signaling"/>
</dbReference>
<evidence type="ECO:0000259" key="4">
    <source>
        <dbReference type="PROSITE" id="PS50011"/>
    </source>
</evidence>
<feature type="compositionally biased region" description="Basic residues" evidence="2">
    <location>
        <begin position="272"/>
        <end position="286"/>
    </location>
</feature>
<proteinExistence type="predicted"/>
<dbReference type="PROSITE" id="PS00107">
    <property type="entry name" value="PROTEIN_KINASE_ATP"/>
    <property type="match status" value="1"/>
</dbReference>
<dbReference type="Pfam" id="PF00168">
    <property type="entry name" value="C2"/>
    <property type="match status" value="1"/>
</dbReference>
<feature type="region of interest" description="Disordered" evidence="2">
    <location>
        <begin position="1990"/>
        <end position="2045"/>
    </location>
</feature>
<organism evidence="6 7">
    <name type="scientific">Rhizoclosmatium globosum</name>
    <dbReference type="NCBI Taxonomy" id="329046"/>
    <lineage>
        <taxon>Eukaryota</taxon>
        <taxon>Fungi</taxon>
        <taxon>Fungi incertae sedis</taxon>
        <taxon>Chytridiomycota</taxon>
        <taxon>Chytridiomycota incertae sedis</taxon>
        <taxon>Chytridiomycetes</taxon>
        <taxon>Chytridiales</taxon>
        <taxon>Chytriomycetaceae</taxon>
        <taxon>Rhizoclosmatium</taxon>
    </lineage>
</organism>
<dbReference type="InterPro" id="IPR011009">
    <property type="entry name" value="Kinase-like_dom_sf"/>
</dbReference>
<feature type="compositionally biased region" description="Polar residues" evidence="2">
    <location>
        <begin position="50"/>
        <end position="66"/>
    </location>
</feature>
<reference evidence="6 7" key="1">
    <citation type="submission" date="2016-07" db="EMBL/GenBank/DDBJ databases">
        <title>Pervasive Adenine N6-methylation of Active Genes in Fungi.</title>
        <authorList>
            <consortium name="DOE Joint Genome Institute"/>
            <person name="Mondo S.J."/>
            <person name="Dannebaum R.O."/>
            <person name="Kuo R.C."/>
            <person name="Labutti K."/>
            <person name="Haridas S."/>
            <person name="Kuo A."/>
            <person name="Salamov A."/>
            <person name="Ahrendt S.R."/>
            <person name="Lipzen A."/>
            <person name="Sullivan W."/>
            <person name="Andreopoulos W.B."/>
            <person name="Clum A."/>
            <person name="Lindquist E."/>
            <person name="Daum C."/>
            <person name="Ramamoorthy G.K."/>
            <person name="Gryganskyi A."/>
            <person name="Culley D."/>
            <person name="Magnuson J.K."/>
            <person name="James T.Y."/>
            <person name="O'Malley M.A."/>
            <person name="Stajich J.E."/>
            <person name="Spatafora J.W."/>
            <person name="Visel A."/>
            <person name="Grigoriev I.V."/>
        </authorList>
    </citation>
    <scope>NUCLEOTIDE SEQUENCE [LARGE SCALE GENOMIC DNA]</scope>
    <source>
        <strain evidence="6 7">JEL800</strain>
    </source>
</reference>
<dbReference type="PROSITE" id="PS51258">
    <property type="entry name" value="MHD1"/>
    <property type="match status" value="1"/>
</dbReference>
<feature type="region of interest" description="Disordered" evidence="2">
    <location>
        <begin position="1395"/>
        <end position="1453"/>
    </location>
</feature>
<dbReference type="SUPFAM" id="SSF49562">
    <property type="entry name" value="C2 domain (Calcium/lipid-binding domain, CaLB)"/>
    <property type="match status" value="1"/>
</dbReference>
<dbReference type="PANTHER" id="PTHR47263:SF1">
    <property type="entry name" value="C2 DOMAIN PROTEIN (AFU_ORTHOLOGUE AFUA_7G02350)"/>
    <property type="match status" value="1"/>
</dbReference>
<feature type="compositionally biased region" description="Basic residues" evidence="2">
    <location>
        <begin position="1"/>
        <end position="12"/>
    </location>
</feature>
<dbReference type="InterPro" id="IPR000008">
    <property type="entry name" value="C2_dom"/>
</dbReference>
<evidence type="ECO:0000259" key="5">
    <source>
        <dbReference type="PROSITE" id="PS51258"/>
    </source>
</evidence>
<dbReference type="STRING" id="329046.A0A1Y2CP79"/>
<dbReference type="InterPro" id="IPR014770">
    <property type="entry name" value="Munc13_1"/>
</dbReference>
<dbReference type="Pfam" id="PF06292">
    <property type="entry name" value="MUN"/>
    <property type="match status" value="1"/>
</dbReference>
<feature type="region of interest" description="Disordered" evidence="2">
    <location>
        <begin position="1"/>
        <end position="314"/>
    </location>
</feature>
<dbReference type="EMBL" id="MCGO01000010">
    <property type="protein sequence ID" value="ORY48838.1"/>
    <property type="molecule type" value="Genomic_DNA"/>
</dbReference>
<evidence type="ECO:0000259" key="3">
    <source>
        <dbReference type="PROSITE" id="PS50004"/>
    </source>
</evidence>